<dbReference type="Proteomes" id="UP001165960">
    <property type="component" value="Unassembled WGS sequence"/>
</dbReference>
<evidence type="ECO:0000313" key="2">
    <source>
        <dbReference type="Proteomes" id="UP001165960"/>
    </source>
</evidence>
<accession>A0ACC2UHF4</accession>
<reference evidence="1" key="1">
    <citation type="submission" date="2022-04" db="EMBL/GenBank/DDBJ databases">
        <title>Genome of the entomopathogenic fungus Entomophthora muscae.</title>
        <authorList>
            <person name="Elya C."/>
            <person name="Lovett B.R."/>
            <person name="Lee E."/>
            <person name="Macias A.M."/>
            <person name="Hajek A.E."/>
            <person name="De Bivort B.L."/>
            <person name="Kasson M.T."/>
            <person name="De Fine Licht H.H."/>
            <person name="Stajich J.E."/>
        </authorList>
    </citation>
    <scope>NUCLEOTIDE SEQUENCE</scope>
    <source>
        <strain evidence="1">Berkeley</strain>
    </source>
</reference>
<dbReference type="EMBL" id="QTSX02000727">
    <property type="protein sequence ID" value="KAJ9086255.1"/>
    <property type="molecule type" value="Genomic_DNA"/>
</dbReference>
<protein>
    <submittedName>
        <fullName evidence="1">Uncharacterized protein</fullName>
    </submittedName>
</protein>
<evidence type="ECO:0000313" key="1">
    <source>
        <dbReference type="EMBL" id="KAJ9086255.1"/>
    </source>
</evidence>
<organism evidence="1 2">
    <name type="scientific">Entomophthora muscae</name>
    <dbReference type="NCBI Taxonomy" id="34485"/>
    <lineage>
        <taxon>Eukaryota</taxon>
        <taxon>Fungi</taxon>
        <taxon>Fungi incertae sedis</taxon>
        <taxon>Zoopagomycota</taxon>
        <taxon>Entomophthoromycotina</taxon>
        <taxon>Entomophthoromycetes</taxon>
        <taxon>Entomophthorales</taxon>
        <taxon>Entomophthoraceae</taxon>
        <taxon>Entomophthora</taxon>
    </lineage>
</organism>
<comment type="caution">
    <text evidence="1">The sequence shown here is derived from an EMBL/GenBank/DDBJ whole genome shotgun (WGS) entry which is preliminary data.</text>
</comment>
<name>A0ACC2UHF4_9FUNG</name>
<sequence>MTESTTTVRPTEMLAQFVVVILETNSPGAGFSEVILDPGFTFEPGVLATVIGWGALRAGGRSHHILQEVRLPIVAQNICRKAYHDKENYDIQASQFCAGYAQGGKDACQGDSGGPLIVLKDKRPVLIGIVTSGMTCAAPEEPGVGIYFFFTNFLALHACCQL</sequence>
<keyword evidence="2" id="KW-1185">Reference proteome</keyword>
<gene>
    <name evidence="1" type="ORF">DSO57_1006139</name>
</gene>
<proteinExistence type="predicted"/>